<dbReference type="Gene3D" id="3.40.50.1980">
    <property type="entry name" value="Nitrogenase molybdenum iron protein domain"/>
    <property type="match status" value="2"/>
</dbReference>
<evidence type="ECO:0000256" key="1">
    <source>
        <dbReference type="ARBA" id="ARBA00004196"/>
    </source>
</evidence>
<keyword evidence="5 6" id="KW-0732">Signal</keyword>
<evidence type="ECO:0000313" key="8">
    <source>
        <dbReference type="EMBL" id="ALG74055.1"/>
    </source>
</evidence>
<sequence>MPIRLLLSLLLCLPTLALAQETRSFTDDLGRKVEVPAQPKRIVSVYDIDVTIPLIELGVLPVGSHGRIGPDGRPELRSSDLLTGVDFDTGGIVFIGATTVDLEAVVRLKPDLIVTEISRPTPVEQLAKIAPTVALDNRKGAPHLYRQLADLVHAQRRLAFLERRYRAQIERLRAEVDTGAITVSVLQPMRGKLSVYHSYRALGRVLRDAGFRFPALIDGIPENDRIEVGPERLPELDADIIFDPYRSDQGKGAAEEIALMNEVLPGFCDLLKACREGRYVMIPREEAISNSYAALSLMVVAVQSNLTRRPAAE</sequence>
<dbReference type="GO" id="GO:0030288">
    <property type="term" value="C:outer membrane-bounded periplasmic space"/>
    <property type="evidence" value="ECO:0007669"/>
    <property type="project" value="TreeGrafter"/>
</dbReference>
<evidence type="ECO:0000259" key="7">
    <source>
        <dbReference type="PROSITE" id="PS50983"/>
    </source>
</evidence>
<evidence type="ECO:0000256" key="5">
    <source>
        <dbReference type="ARBA" id="ARBA00022729"/>
    </source>
</evidence>
<dbReference type="KEGG" id="ati:AL072_23885"/>
<dbReference type="Proteomes" id="UP000069935">
    <property type="component" value="Chromosome 4"/>
</dbReference>
<feature type="signal peptide" evidence="6">
    <location>
        <begin position="1"/>
        <end position="19"/>
    </location>
</feature>
<comment type="subcellular location">
    <subcellularLocation>
        <location evidence="1">Cell envelope</location>
    </subcellularLocation>
</comment>
<dbReference type="InterPro" id="IPR051313">
    <property type="entry name" value="Bact_iron-sidero_bind"/>
</dbReference>
<organism evidence="8 9">
    <name type="scientific">Azospirillum thiophilum</name>
    <dbReference type="NCBI Taxonomy" id="528244"/>
    <lineage>
        <taxon>Bacteria</taxon>
        <taxon>Pseudomonadati</taxon>
        <taxon>Pseudomonadota</taxon>
        <taxon>Alphaproteobacteria</taxon>
        <taxon>Rhodospirillales</taxon>
        <taxon>Azospirillaceae</taxon>
        <taxon>Azospirillum</taxon>
    </lineage>
</organism>
<dbReference type="PROSITE" id="PS50983">
    <property type="entry name" value="FE_B12_PBP"/>
    <property type="match status" value="1"/>
</dbReference>
<keyword evidence="4" id="KW-0406">Ion transport</keyword>
<keyword evidence="3" id="KW-0813">Transport</keyword>
<dbReference type="EMBL" id="CP012404">
    <property type="protein sequence ID" value="ALG74055.1"/>
    <property type="molecule type" value="Genomic_DNA"/>
</dbReference>
<evidence type="ECO:0000313" key="9">
    <source>
        <dbReference type="Proteomes" id="UP000069935"/>
    </source>
</evidence>
<feature type="domain" description="Fe/B12 periplasmic-binding" evidence="7">
    <location>
        <begin position="42"/>
        <end position="310"/>
    </location>
</feature>
<dbReference type="PANTHER" id="PTHR30532">
    <property type="entry name" value="IRON III DICITRATE-BINDING PERIPLASMIC PROTEIN"/>
    <property type="match status" value="1"/>
</dbReference>
<dbReference type="InterPro" id="IPR002491">
    <property type="entry name" value="ABC_transptr_periplasmic_BD"/>
</dbReference>
<keyword evidence="4" id="KW-0410">Iron transport</keyword>
<dbReference type="AlphaFoldDB" id="A0AAC8W2S5"/>
<proteinExistence type="inferred from homology"/>
<reference evidence="9" key="1">
    <citation type="submission" date="2015-08" db="EMBL/GenBank/DDBJ databases">
        <title>Complete Genome Sequence of Azospirillum thiophilum BV-S.</title>
        <authorList>
            <person name="Fomenkov A."/>
            <person name="Vincze T."/>
            <person name="Grabovich M."/>
            <person name="Dubinina G."/>
            <person name="Orlova M."/>
            <person name="Belousova E."/>
            <person name="Roberts R.J."/>
        </authorList>
    </citation>
    <scope>NUCLEOTIDE SEQUENCE [LARGE SCALE GENOMIC DNA]</scope>
    <source>
        <strain evidence="9">BV-S</strain>
    </source>
</reference>
<dbReference type="PANTHER" id="PTHR30532:SF24">
    <property type="entry name" value="FERRIC ENTEROBACTIN-BINDING PERIPLASMIC PROTEIN FEPB"/>
    <property type="match status" value="1"/>
</dbReference>
<comment type="similarity">
    <text evidence="2">Belongs to the bacterial solute-binding protein 8 family.</text>
</comment>
<evidence type="ECO:0000256" key="2">
    <source>
        <dbReference type="ARBA" id="ARBA00008814"/>
    </source>
</evidence>
<evidence type="ECO:0000256" key="3">
    <source>
        <dbReference type="ARBA" id="ARBA00022448"/>
    </source>
</evidence>
<dbReference type="GO" id="GO:1901678">
    <property type="term" value="P:iron coordination entity transport"/>
    <property type="evidence" value="ECO:0007669"/>
    <property type="project" value="UniProtKB-ARBA"/>
</dbReference>
<gene>
    <name evidence="8" type="ORF">AL072_23885</name>
</gene>
<dbReference type="Pfam" id="PF01497">
    <property type="entry name" value="Peripla_BP_2"/>
    <property type="match status" value="1"/>
</dbReference>
<protein>
    <submittedName>
        <fullName evidence="8">Preprotein translocase YidC</fullName>
    </submittedName>
</protein>
<dbReference type="RefSeq" id="WP_045583628.1">
    <property type="nucleotide sequence ID" value="NZ_CP012404.1"/>
</dbReference>
<reference evidence="8 9" key="2">
    <citation type="journal article" date="2016" name="Genome Announc.">
        <title>Complete Genome Sequence of a Strain of Azospirillum thiophilum Isolated from a Sulfide Spring.</title>
        <authorList>
            <person name="Fomenkov A."/>
            <person name="Vincze T."/>
            <person name="Grabovich M."/>
            <person name="Anton B.P."/>
            <person name="Dubinina G."/>
            <person name="Orlova M."/>
            <person name="Belousova E."/>
            <person name="Roberts R.J."/>
        </authorList>
    </citation>
    <scope>NUCLEOTIDE SEQUENCE [LARGE SCALE GENOMIC DNA]</scope>
    <source>
        <strain evidence="8 9">BV-S</strain>
    </source>
</reference>
<feature type="chain" id="PRO_5041994391" evidence="6">
    <location>
        <begin position="20"/>
        <end position="313"/>
    </location>
</feature>
<keyword evidence="9" id="KW-1185">Reference proteome</keyword>
<name>A0AAC8W2S5_9PROT</name>
<keyword evidence="4" id="KW-0408">Iron</keyword>
<dbReference type="SUPFAM" id="SSF53807">
    <property type="entry name" value="Helical backbone' metal receptor"/>
    <property type="match status" value="1"/>
</dbReference>
<accession>A0AAC8W2S5</accession>
<evidence type="ECO:0000256" key="4">
    <source>
        <dbReference type="ARBA" id="ARBA00022496"/>
    </source>
</evidence>
<evidence type="ECO:0000256" key="6">
    <source>
        <dbReference type="SAM" id="SignalP"/>
    </source>
</evidence>